<organism evidence="1">
    <name type="scientific">uncultured Coleofasciculus sp</name>
    <dbReference type="NCBI Taxonomy" id="1267456"/>
    <lineage>
        <taxon>Bacteria</taxon>
        <taxon>Bacillati</taxon>
        <taxon>Cyanobacteriota</taxon>
        <taxon>Cyanophyceae</taxon>
        <taxon>Coleofasciculales</taxon>
        <taxon>Coleofasciculaceae</taxon>
        <taxon>Coleofasciculus</taxon>
        <taxon>environmental samples</taxon>
    </lineage>
</organism>
<proteinExistence type="predicted"/>
<gene>
    <name evidence="1" type="ORF">AVDCRST_MAG92-4024</name>
</gene>
<feature type="non-terminal residue" evidence="1">
    <location>
        <position position="1"/>
    </location>
</feature>
<evidence type="ECO:0000313" key="1">
    <source>
        <dbReference type="EMBL" id="CAA9287442.1"/>
    </source>
</evidence>
<sequence>VSALPRIAKTAALLYAASAPSFLFDSSYMQMVGVIPEKETHQ</sequence>
<name>A0A6J4JTX8_9CYAN</name>
<protein>
    <submittedName>
        <fullName evidence="1">Uncharacterized protein</fullName>
    </submittedName>
</protein>
<dbReference type="EMBL" id="CADCTM010000702">
    <property type="protein sequence ID" value="CAA9287442.1"/>
    <property type="molecule type" value="Genomic_DNA"/>
</dbReference>
<reference evidence="1" key="1">
    <citation type="submission" date="2020-02" db="EMBL/GenBank/DDBJ databases">
        <authorList>
            <person name="Meier V. D."/>
        </authorList>
    </citation>
    <scope>NUCLEOTIDE SEQUENCE</scope>
    <source>
        <strain evidence="1">AVDCRST_MAG92</strain>
    </source>
</reference>
<dbReference type="AlphaFoldDB" id="A0A6J4JTX8"/>
<accession>A0A6J4JTX8</accession>